<dbReference type="AlphaFoldDB" id="A0A843XA91"/>
<organism evidence="1 2">
    <name type="scientific">Colocasia esculenta</name>
    <name type="common">Wild taro</name>
    <name type="synonym">Arum esculentum</name>
    <dbReference type="NCBI Taxonomy" id="4460"/>
    <lineage>
        <taxon>Eukaryota</taxon>
        <taxon>Viridiplantae</taxon>
        <taxon>Streptophyta</taxon>
        <taxon>Embryophyta</taxon>
        <taxon>Tracheophyta</taxon>
        <taxon>Spermatophyta</taxon>
        <taxon>Magnoliopsida</taxon>
        <taxon>Liliopsida</taxon>
        <taxon>Araceae</taxon>
        <taxon>Aroideae</taxon>
        <taxon>Colocasieae</taxon>
        <taxon>Colocasia</taxon>
    </lineage>
</organism>
<reference evidence="1" key="1">
    <citation type="submission" date="2017-07" db="EMBL/GenBank/DDBJ databases">
        <title>Taro Niue Genome Assembly and Annotation.</title>
        <authorList>
            <person name="Atibalentja N."/>
            <person name="Keating K."/>
            <person name="Fields C.J."/>
        </authorList>
    </citation>
    <scope>NUCLEOTIDE SEQUENCE</scope>
    <source>
        <strain evidence="1">Niue_2</strain>
        <tissue evidence="1">Leaf</tissue>
    </source>
</reference>
<evidence type="ECO:0000313" key="2">
    <source>
        <dbReference type="Proteomes" id="UP000652761"/>
    </source>
</evidence>
<comment type="caution">
    <text evidence="1">The sequence shown here is derived from an EMBL/GenBank/DDBJ whole genome shotgun (WGS) entry which is preliminary data.</text>
</comment>
<dbReference type="Proteomes" id="UP000652761">
    <property type="component" value="Unassembled WGS sequence"/>
</dbReference>
<protein>
    <submittedName>
        <fullName evidence="1">Uncharacterized protein</fullName>
    </submittedName>
</protein>
<accession>A0A843XA91</accession>
<dbReference type="EMBL" id="NMUH01006910">
    <property type="protein sequence ID" value="MQM16241.1"/>
    <property type="molecule type" value="Genomic_DNA"/>
</dbReference>
<gene>
    <name evidence="1" type="ORF">Taro_049195</name>
</gene>
<evidence type="ECO:0000313" key="1">
    <source>
        <dbReference type="EMBL" id="MQM16241.1"/>
    </source>
</evidence>
<name>A0A843XA91_COLES</name>
<proteinExistence type="predicted"/>
<sequence length="64" mass="7477">MRLLMEAIMHYHWHKGGVPQCEAGQHALFDSHCQMRLINFRSADWFNDGRLLWGVVGKSYYVAP</sequence>
<keyword evidence="2" id="KW-1185">Reference proteome</keyword>